<dbReference type="STRING" id="624147.SAMN04487970_105427"/>
<evidence type="ECO:0008006" key="3">
    <source>
        <dbReference type="Google" id="ProtNLM"/>
    </source>
</evidence>
<evidence type="ECO:0000313" key="1">
    <source>
        <dbReference type="EMBL" id="SCW81435.1"/>
    </source>
</evidence>
<sequence length="560" mass="63150">MKQETNERRRLVLRLTAEQALALPLLESGYWFHKDLRDNFYFASHLFAYVAEGAPDWSEETRKAAAGLSVRMLRQVLTLQDQNLDSPMYGHWPLNLGADPAAAKPHVLPVELMGCLLILFHGKMRHALSPELDSELQAALLHIYKSNVYRHPLASMHHHEAKHTALKLLLGHIFADGALLQEGMACARRLLDHVHTFGFKEYGCLPWHWHWIQAFTCVWEIVQDEQARKVAEELLEYLWRLRAESYLRGAWVGPQSRIWPHDAPKDTNTPHDYIQFGDFPAPTTFPRLEGAALFTYEVSEAVREAAMNRQAPCELKRKIRFAEADEKVESEAHTYAYLTNDYALGGIWERRDEFDNEQLRWDVSLPLDTATAALGVNQLYFFHPGANYTPGDDRHASSYGQVLLDKDTVIAVWDVPPDAEAADTLIGCLPMGEWHVEERSGYGKLGQVFVAVHLMLPLRVTEQNDRLSAASLLSNGRNAVVVEAMGAAEAEASGVETLDDWRAFAGAPDKQPAFEDGDGALSVAYTTRRGRRLQLTVHGETIVQRTVDGVVVAFDDYTIF</sequence>
<evidence type="ECO:0000313" key="2">
    <source>
        <dbReference type="Proteomes" id="UP000198601"/>
    </source>
</evidence>
<dbReference type="EMBL" id="FMTT01000054">
    <property type="protein sequence ID" value="SCW81435.1"/>
    <property type="molecule type" value="Genomic_DNA"/>
</dbReference>
<reference evidence="2" key="1">
    <citation type="submission" date="2016-10" db="EMBL/GenBank/DDBJ databases">
        <authorList>
            <person name="Varghese N."/>
            <person name="Submissions S."/>
        </authorList>
    </citation>
    <scope>NUCLEOTIDE SEQUENCE [LARGE SCALE GENOMIC DNA]</scope>
    <source>
        <strain evidence="2">CGMCC 1.8946</strain>
    </source>
</reference>
<keyword evidence="2" id="KW-1185">Reference proteome</keyword>
<dbReference type="OrthoDB" id="2756463at2"/>
<name>A0A1G4TKT5_9BACL</name>
<dbReference type="RefSeq" id="WP_090676105.1">
    <property type="nucleotide sequence ID" value="NZ_FMTT01000054.1"/>
</dbReference>
<dbReference type="AlphaFoldDB" id="A0A1G4TKT5"/>
<gene>
    <name evidence="1" type="ORF">SAMN04487970_105427</name>
</gene>
<proteinExistence type="predicted"/>
<accession>A0A1G4TKT5</accession>
<dbReference type="Proteomes" id="UP000198601">
    <property type="component" value="Unassembled WGS sequence"/>
</dbReference>
<protein>
    <recommendedName>
        <fullName evidence="3">Heparinase II/III-like protein</fullName>
    </recommendedName>
</protein>
<organism evidence="1 2">
    <name type="scientific">Paenibacillus tianmuensis</name>
    <dbReference type="NCBI Taxonomy" id="624147"/>
    <lineage>
        <taxon>Bacteria</taxon>
        <taxon>Bacillati</taxon>
        <taxon>Bacillota</taxon>
        <taxon>Bacilli</taxon>
        <taxon>Bacillales</taxon>
        <taxon>Paenibacillaceae</taxon>
        <taxon>Paenibacillus</taxon>
    </lineage>
</organism>